<dbReference type="Gene3D" id="3.90.70.10">
    <property type="entry name" value="Cysteine proteinases"/>
    <property type="match status" value="1"/>
</dbReference>
<feature type="transmembrane region" description="Helical" evidence="1">
    <location>
        <begin position="7"/>
        <end position="27"/>
    </location>
</feature>
<protein>
    <recommendedName>
        <fullName evidence="4">Peptidase C39-like domain-containing protein</fullName>
    </recommendedName>
</protein>
<evidence type="ECO:0000313" key="2">
    <source>
        <dbReference type="EMBL" id="CUN52956.1"/>
    </source>
</evidence>
<proteinExistence type="predicted"/>
<reference evidence="2 3" key="1">
    <citation type="submission" date="2015-09" db="EMBL/GenBank/DDBJ databases">
        <authorList>
            <consortium name="Pathogen Informatics"/>
        </authorList>
    </citation>
    <scope>NUCLEOTIDE SEQUENCE [LARGE SCALE GENOMIC DNA]</scope>
    <source>
        <strain evidence="2 3">2789STDY5608850</strain>
    </source>
</reference>
<dbReference type="EMBL" id="CYZE01000001">
    <property type="protein sequence ID" value="CUN52956.1"/>
    <property type="molecule type" value="Genomic_DNA"/>
</dbReference>
<dbReference type="RefSeq" id="WP_055652838.1">
    <property type="nucleotide sequence ID" value="NZ_CABIXC010000001.1"/>
</dbReference>
<sequence length="208" mass="23004">MYRRKKIIWILTGAAILVLAAAALLVWRHRGGGGEGTTIQSTKAHPLPEAVYYLQKDEEWAADPLGESRFTMGSSGCLVTCLATLFDLYGESVTPGELNRLFTEQGVYNASGDVIWGNISSVYPEATVTVYKTVDEQAIEAALDQQQYPLVRVKNLGDGYWHWVLLLGSGDDGYLCMDPLYSEKEARPLSAHGNTVYSWRLVTLPVKE</sequence>
<evidence type="ECO:0008006" key="4">
    <source>
        <dbReference type="Google" id="ProtNLM"/>
    </source>
</evidence>
<keyword evidence="1" id="KW-0812">Transmembrane</keyword>
<name>A0A173XPT4_9FIRM</name>
<evidence type="ECO:0000313" key="3">
    <source>
        <dbReference type="Proteomes" id="UP000095651"/>
    </source>
</evidence>
<dbReference type="AlphaFoldDB" id="A0A173XPT4"/>
<gene>
    <name evidence="2" type="ORF">ERS852407_00471</name>
</gene>
<keyword evidence="1" id="KW-1133">Transmembrane helix</keyword>
<organism evidence="2 3">
    <name type="scientific">Hungatella hathewayi</name>
    <dbReference type="NCBI Taxonomy" id="154046"/>
    <lineage>
        <taxon>Bacteria</taxon>
        <taxon>Bacillati</taxon>
        <taxon>Bacillota</taxon>
        <taxon>Clostridia</taxon>
        <taxon>Lachnospirales</taxon>
        <taxon>Lachnospiraceae</taxon>
        <taxon>Hungatella</taxon>
    </lineage>
</organism>
<dbReference type="Proteomes" id="UP000095651">
    <property type="component" value="Unassembled WGS sequence"/>
</dbReference>
<evidence type="ECO:0000256" key="1">
    <source>
        <dbReference type="SAM" id="Phobius"/>
    </source>
</evidence>
<keyword evidence="1" id="KW-0472">Membrane</keyword>
<accession>A0A173XPT4</accession>